<accession>A0A350NZK6</accession>
<dbReference type="AlphaFoldDB" id="A0A350NZK6"/>
<evidence type="ECO:0000313" key="3">
    <source>
        <dbReference type="Proteomes" id="UP000263517"/>
    </source>
</evidence>
<reference evidence="2 3" key="1">
    <citation type="journal article" date="2018" name="Nat. Biotechnol.">
        <title>A standardized bacterial taxonomy based on genome phylogeny substantially revises the tree of life.</title>
        <authorList>
            <person name="Parks D.H."/>
            <person name="Chuvochina M."/>
            <person name="Waite D.W."/>
            <person name="Rinke C."/>
            <person name="Skarshewski A."/>
            <person name="Chaumeil P.A."/>
            <person name="Hugenholtz P."/>
        </authorList>
    </citation>
    <scope>NUCLEOTIDE SEQUENCE [LARGE SCALE GENOMIC DNA]</scope>
    <source>
        <strain evidence="2">UBA11978</strain>
    </source>
</reference>
<sequence>MQQEQLVKNEAEQETVSFEIDDDQSQEVEVSEKVEAAQEEPEEKTSTIVQEEDSSELENYSENVQKRINQLTAKRKQALEEAEAAYTYAQQVQQQNEEMKQRIAQLDQGYIAEYDGRVESQAAAAKRMLQEAYDNGDMEKMAQAQEVISGLAIEKERLRIQKNRQQRQAEAPAQQQIPQQVAQPQQQELDPKL</sequence>
<dbReference type="EMBL" id="DNAN01000066">
    <property type="protein sequence ID" value="HAW74473.1"/>
    <property type="molecule type" value="Genomic_DNA"/>
</dbReference>
<evidence type="ECO:0000313" key="2">
    <source>
        <dbReference type="EMBL" id="HAW74473.1"/>
    </source>
</evidence>
<feature type="region of interest" description="Disordered" evidence="1">
    <location>
        <begin position="1"/>
        <end position="61"/>
    </location>
</feature>
<evidence type="ECO:0000256" key="1">
    <source>
        <dbReference type="SAM" id="MobiDB-lite"/>
    </source>
</evidence>
<feature type="non-terminal residue" evidence="2">
    <location>
        <position position="193"/>
    </location>
</feature>
<dbReference type="Proteomes" id="UP000263517">
    <property type="component" value="Unassembled WGS sequence"/>
</dbReference>
<feature type="compositionally biased region" description="Low complexity" evidence="1">
    <location>
        <begin position="166"/>
        <end position="187"/>
    </location>
</feature>
<proteinExistence type="predicted"/>
<gene>
    <name evidence="2" type="ORF">DCW74_01920</name>
</gene>
<protein>
    <submittedName>
        <fullName evidence="2">Uncharacterized protein</fullName>
    </submittedName>
</protein>
<organism evidence="2 3">
    <name type="scientific">Alteromonas australica</name>
    <dbReference type="NCBI Taxonomy" id="589873"/>
    <lineage>
        <taxon>Bacteria</taxon>
        <taxon>Pseudomonadati</taxon>
        <taxon>Pseudomonadota</taxon>
        <taxon>Gammaproteobacteria</taxon>
        <taxon>Alteromonadales</taxon>
        <taxon>Alteromonadaceae</taxon>
        <taxon>Alteromonas/Salinimonas group</taxon>
        <taxon>Alteromonas</taxon>
    </lineage>
</organism>
<comment type="caution">
    <text evidence="2">The sequence shown here is derived from an EMBL/GenBank/DDBJ whole genome shotgun (WGS) entry which is preliminary data.</text>
</comment>
<name>A0A350NZK6_9ALTE</name>
<feature type="region of interest" description="Disordered" evidence="1">
    <location>
        <begin position="162"/>
        <end position="193"/>
    </location>
</feature>